<reference evidence="1" key="1">
    <citation type="journal article" date="2023" name="Science">
        <title>Genome structures resolve the early diversification of teleost fishes.</title>
        <authorList>
            <person name="Parey E."/>
            <person name="Louis A."/>
            <person name="Montfort J."/>
            <person name="Bouchez O."/>
            <person name="Roques C."/>
            <person name="Iampietro C."/>
            <person name="Lluch J."/>
            <person name="Castinel A."/>
            <person name="Donnadieu C."/>
            <person name="Desvignes T."/>
            <person name="Floi Bucao C."/>
            <person name="Jouanno E."/>
            <person name="Wen M."/>
            <person name="Mejri S."/>
            <person name="Dirks R."/>
            <person name="Jansen H."/>
            <person name="Henkel C."/>
            <person name="Chen W.J."/>
            <person name="Zahm M."/>
            <person name="Cabau C."/>
            <person name="Klopp C."/>
            <person name="Thompson A.W."/>
            <person name="Robinson-Rechavi M."/>
            <person name="Braasch I."/>
            <person name="Lecointre G."/>
            <person name="Bobe J."/>
            <person name="Postlethwait J.H."/>
            <person name="Berthelot C."/>
            <person name="Roest Crollius H."/>
            <person name="Guiguen Y."/>
        </authorList>
    </citation>
    <scope>NUCLEOTIDE SEQUENCE</scope>
    <source>
        <strain evidence="1">WJC10195</strain>
    </source>
</reference>
<dbReference type="EMBL" id="JAINUF010000002">
    <property type="protein sequence ID" value="KAJ8375824.1"/>
    <property type="molecule type" value="Genomic_DNA"/>
</dbReference>
<sequence>MKLSVWLDLPPGLSLEIERAHRSLGPIPGTGNPPRSVVDLSAEVMRKRREFSVVRKALADRDMFRGFAYPARLRCMHNGKLHTFLTPAAVKDFLNNIKD</sequence>
<keyword evidence="2" id="KW-1185">Reference proteome</keyword>
<gene>
    <name evidence="1" type="ORF">SKAU_G00064040</name>
</gene>
<dbReference type="Gene3D" id="3.30.250.20">
    <property type="entry name" value="L1 transposable element, C-terminal domain"/>
    <property type="match status" value="1"/>
</dbReference>
<evidence type="ECO:0000313" key="1">
    <source>
        <dbReference type="EMBL" id="KAJ8375824.1"/>
    </source>
</evidence>
<accession>A0A9Q1J8W4</accession>
<proteinExistence type="predicted"/>
<name>A0A9Q1J8W4_SYNKA</name>
<comment type="caution">
    <text evidence="1">The sequence shown here is derived from an EMBL/GenBank/DDBJ whole genome shotgun (WGS) entry which is preliminary data.</text>
</comment>
<dbReference type="OrthoDB" id="8959002at2759"/>
<dbReference type="InterPro" id="IPR042566">
    <property type="entry name" value="L1_C"/>
</dbReference>
<dbReference type="Proteomes" id="UP001152622">
    <property type="component" value="Chromosome 2"/>
</dbReference>
<protein>
    <submittedName>
        <fullName evidence="1">Uncharacterized protein</fullName>
    </submittedName>
</protein>
<organism evidence="1 2">
    <name type="scientific">Synaphobranchus kaupii</name>
    <name type="common">Kaup's arrowtooth eel</name>
    <dbReference type="NCBI Taxonomy" id="118154"/>
    <lineage>
        <taxon>Eukaryota</taxon>
        <taxon>Metazoa</taxon>
        <taxon>Chordata</taxon>
        <taxon>Craniata</taxon>
        <taxon>Vertebrata</taxon>
        <taxon>Euteleostomi</taxon>
        <taxon>Actinopterygii</taxon>
        <taxon>Neopterygii</taxon>
        <taxon>Teleostei</taxon>
        <taxon>Anguilliformes</taxon>
        <taxon>Synaphobranchidae</taxon>
        <taxon>Synaphobranchus</taxon>
    </lineage>
</organism>
<dbReference type="AlphaFoldDB" id="A0A9Q1J8W4"/>
<evidence type="ECO:0000313" key="2">
    <source>
        <dbReference type="Proteomes" id="UP001152622"/>
    </source>
</evidence>